<evidence type="ECO:0000313" key="13">
    <source>
        <dbReference type="Proteomes" id="UP000703315"/>
    </source>
</evidence>
<keyword evidence="7" id="KW-0029">Amino-acid transport</keyword>
<keyword evidence="3" id="KW-1003">Cell membrane</keyword>
<dbReference type="InterPro" id="IPR003439">
    <property type="entry name" value="ABC_transporter-like_ATP-bd"/>
</dbReference>
<comment type="subunit">
    <text evidence="10">Homodimer. Forms a membrane-associated complex with FtsX.</text>
</comment>
<dbReference type="RefSeq" id="WP_303906462.1">
    <property type="nucleotide sequence ID" value="NZ_DYXC01000105.1"/>
</dbReference>
<sequence>MISLCNVSTVFPARGKDPVTAVDDVSLEVLRGSIQGIIGFSGAGKSTLLRNINLLERPTRGQVILDGTDLTQLNDEELRKARHQIGMIFQGFNLVNNLTVAQNVELSLKFAGVKNSRERRDRADEALKIVDIVEKANAYPAQLSGGQKQRVAIARALATRPRVLLCDEPTSALDPFTTATVLQYLADINRELGITVVVVTHEMEVVKALTDHVAVMEAGRIVERFPAQQLHDPGFEPATAIGKYLVSDGIRVERGAKGDATSTAQGGLDQAIDHEPVAVVGGHA</sequence>
<dbReference type="GO" id="GO:0016887">
    <property type="term" value="F:ATP hydrolysis activity"/>
    <property type="evidence" value="ECO:0007669"/>
    <property type="project" value="InterPro"/>
</dbReference>
<dbReference type="SMART" id="SM00382">
    <property type="entry name" value="AAA"/>
    <property type="match status" value="1"/>
</dbReference>
<evidence type="ECO:0000256" key="9">
    <source>
        <dbReference type="ARBA" id="ARBA00054718"/>
    </source>
</evidence>
<dbReference type="Proteomes" id="UP000703315">
    <property type="component" value="Unassembled WGS sequence"/>
</dbReference>
<keyword evidence="4" id="KW-0547">Nucleotide-binding</keyword>
<evidence type="ECO:0000256" key="7">
    <source>
        <dbReference type="ARBA" id="ARBA00022970"/>
    </source>
</evidence>
<comment type="function">
    <text evidence="9">Part of the ABC transporter FtsEX involved in cellular division. Has ATPase activity.</text>
</comment>
<evidence type="ECO:0000256" key="10">
    <source>
        <dbReference type="ARBA" id="ARBA00063837"/>
    </source>
</evidence>
<dbReference type="InterPro" id="IPR027417">
    <property type="entry name" value="P-loop_NTPase"/>
</dbReference>
<name>A0A921FPF8_9MICC</name>
<dbReference type="InterPro" id="IPR050086">
    <property type="entry name" value="MetN_ABC_transporter-like"/>
</dbReference>
<evidence type="ECO:0000256" key="1">
    <source>
        <dbReference type="ARBA" id="ARBA00005417"/>
    </source>
</evidence>
<evidence type="ECO:0000256" key="2">
    <source>
        <dbReference type="ARBA" id="ARBA00022448"/>
    </source>
</evidence>
<comment type="caution">
    <text evidence="12">The sequence shown here is derived from an EMBL/GenBank/DDBJ whole genome shotgun (WGS) entry which is preliminary data.</text>
</comment>
<feature type="domain" description="ABC transporter" evidence="11">
    <location>
        <begin position="2"/>
        <end position="243"/>
    </location>
</feature>
<keyword evidence="5 12" id="KW-0067">ATP-binding</keyword>
<dbReference type="GO" id="GO:0005886">
    <property type="term" value="C:plasma membrane"/>
    <property type="evidence" value="ECO:0007669"/>
    <property type="project" value="UniProtKB-ARBA"/>
</dbReference>
<dbReference type="Pfam" id="PF00005">
    <property type="entry name" value="ABC_tran"/>
    <property type="match status" value="1"/>
</dbReference>
<dbReference type="EMBL" id="DYXC01000105">
    <property type="protein sequence ID" value="HJF15057.1"/>
    <property type="molecule type" value="Genomic_DNA"/>
</dbReference>
<protein>
    <submittedName>
        <fullName evidence="12">ATP-binding cassette domain-containing protein</fullName>
    </submittedName>
</protein>
<dbReference type="PANTHER" id="PTHR43166:SF30">
    <property type="entry name" value="METHIONINE IMPORT ATP-BINDING PROTEIN METN"/>
    <property type="match status" value="1"/>
</dbReference>
<evidence type="ECO:0000256" key="8">
    <source>
        <dbReference type="ARBA" id="ARBA00023136"/>
    </source>
</evidence>
<keyword evidence="2" id="KW-0813">Transport</keyword>
<evidence type="ECO:0000256" key="3">
    <source>
        <dbReference type="ARBA" id="ARBA00022475"/>
    </source>
</evidence>
<dbReference type="GO" id="GO:0006865">
    <property type="term" value="P:amino acid transport"/>
    <property type="evidence" value="ECO:0007669"/>
    <property type="project" value="UniProtKB-KW"/>
</dbReference>
<dbReference type="InterPro" id="IPR003593">
    <property type="entry name" value="AAA+_ATPase"/>
</dbReference>
<evidence type="ECO:0000313" key="12">
    <source>
        <dbReference type="EMBL" id="HJF15057.1"/>
    </source>
</evidence>
<dbReference type="InterPro" id="IPR017871">
    <property type="entry name" value="ABC_transporter-like_CS"/>
</dbReference>
<dbReference type="GO" id="GO:0005524">
    <property type="term" value="F:ATP binding"/>
    <property type="evidence" value="ECO:0007669"/>
    <property type="project" value="UniProtKB-KW"/>
</dbReference>
<accession>A0A921FPF8</accession>
<dbReference type="PROSITE" id="PS00211">
    <property type="entry name" value="ABC_TRANSPORTER_1"/>
    <property type="match status" value="1"/>
</dbReference>
<comment type="similarity">
    <text evidence="1">Belongs to the ABC transporter superfamily.</text>
</comment>
<gene>
    <name evidence="12" type="ORF">K8V32_09700</name>
</gene>
<evidence type="ECO:0000256" key="6">
    <source>
        <dbReference type="ARBA" id="ARBA00022967"/>
    </source>
</evidence>
<reference evidence="12" key="1">
    <citation type="journal article" date="2021" name="PeerJ">
        <title>Extensive microbial diversity within the chicken gut microbiome revealed by metagenomics and culture.</title>
        <authorList>
            <person name="Gilroy R."/>
            <person name="Ravi A."/>
            <person name="Getino M."/>
            <person name="Pursley I."/>
            <person name="Horton D.L."/>
            <person name="Alikhan N.F."/>
            <person name="Baker D."/>
            <person name="Gharbi K."/>
            <person name="Hall N."/>
            <person name="Watson M."/>
            <person name="Adriaenssens E.M."/>
            <person name="Foster-Nyarko E."/>
            <person name="Jarju S."/>
            <person name="Secka A."/>
            <person name="Antonio M."/>
            <person name="Oren A."/>
            <person name="Chaudhuri R.R."/>
            <person name="La Ragione R."/>
            <person name="Hildebrand F."/>
            <person name="Pallen M.J."/>
        </authorList>
    </citation>
    <scope>NUCLEOTIDE SEQUENCE</scope>
    <source>
        <strain evidence="12">ChiHjej13B12-14962</strain>
    </source>
</reference>
<reference evidence="12" key="2">
    <citation type="submission" date="2021-09" db="EMBL/GenBank/DDBJ databases">
        <authorList>
            <person name="Gilroy R."/>
        </authorList>
    </citation>
    <scope>NUCLEOTIDE SEQUENCE</scope>
    <source>
        <strain evidence="12">ChiHjej13B12-14962</strain>
    </source>
</reference>
<keyword evidence="6" id="KW-1278">Translocase</keyword>
<dbReference type="PANTHER" id="PTHR43166">
    <property type="entry name" value="AMINO ACID IMPORT ATP-BINDING PROTEIN"/>
    <property type="match status" value="1"/>
</dbReference>
<dbReference type="FunFam" id="3.40.50.300:FF:000056">
    <property type="entry name" value="Cell division ATP-binding protein FtsE"/>
    <property type="match status" value="1"/>
</dbReference>
<proteinExistence type="inferred from homology"/>
<dbReference type="AlphaFoldDB" id="A0A921FPF8"/>
<evidence type="ECO:0000256" key="4">
    <source>
        <dbReference type="ARBA" id="ARBA00022741"/>
    </source>
</evidence>
<dbReference type="PROSITE" id="PS50893">
    <property type="entry name" value="ABC_TRANSPORTER_2"/>
    <property type="match status" value="1"/>
</dbReference>
<organism evidence="12 13">
    <name type="scientific">Enteractinococcus helveticum</name>
    <dbReference type="NCBI Taxonomy" id="1837282"/>
    <lineage>
        <taxon>Bacteria</taxon>
        <taxon>Bacillati</taxon>
        <taxon>Actinomycetota</taxon>
        <taxon>Actinomycetes</taxon>
        <taxon>Micrococcales</taxon>
        <taxon>Micrococcaceae</taxon>
    </lineage>
</organism>
<dbReference type="Gene3D" id="3.40.50.300">
    <property type="entry name" value="P-loop containing nucleotide triphosphate hydrolases"/>
    <property type="match status" value="1"/>
</dbReference>
<evidence type="ECO:0000256" key="5">
    <source>
        <dbReference type="ARBA" id="ARBA00022840"/>
    </source>
</evidence>
<keyword evidence="8" id="KW-0472">Membrane</keyword>
<dbReference type="SUPFAM" id="SSF52540">
    <property type="entry name" value="P-loop containing nucleoside triphosphate hydrolases"/>
    <property type="match status" value="1"/>
</dbReference>
<evidence type="ECO:0000259" key="11">
    <source>
        <dbReference type="PROSITE" id="PS50893"/>
    </source>
</evidence>